<dbReference type="GeneID" id="30144566"/>
<dbReference type="InterPro" id="IPR015915">
    <property type="entry name" value="Kelch-typ_b-propeller"/>
</dbReference>
<evidence type="ECO:0000313" key="3">
    <source>
        <dbReference type="Proteomes" id="UP000094336"/>
    </source>
</evidence>
<dbReference type="SUPFAM" id="SSF117281">
    <property type="entry name" value="Kelch motif"/>
    <property type="match status" value="1"/>
</dbReference>
<accession>A0A1E3QI45</accession>
<name>A0A1E3QI45_9ASCO</name>
<dbReference type="PANTHER" id="PTHR23244:SF471">
    <property type="entry name" value="GUANINE NUCLEOTIDE-BINDING PROTEIN SUBUNIT BETA 1-RELATED"/>
    <property type="match status" value="1"/>
</dbReference>
<gene>
    <name evidence="2" type="ORF">BABINDRAFT_10267</name>
</gene>
<organism evidence="2 3">
    <name type="scientific">Babjeviella inositovora NRRL Y-12698</name>
    <dbReference type="NCBI Taxonomy" id="984486"/>
    <lineage>
        <taxon>Eukaryota</taxon>
        <taxon>Fungi</taxon>
        <taxon>Dikarya</taxon>
        <taxon>Ascomycota</taxon>
        <taxon>Saccharomycotina</taxon>
        <taxon>Pichiomycetes</taxon>
        <taxon>Serinales incertae sedis</taxon>
        <taxon>Babjeviella</taxon>
    </lineage>
</organism>
<dbReference type="EMBL" id="KV454441">
    <property type="protein sequence ID" value="ODQ77371.1"/>
    <property type="molecule type" value="Genomic_DNA"/>
</dbReference>
<dbReference type="OrthoDB" id="10251809at2759"/>
<evidence type="ECO:0000313" key="2">
    <source>
        <dbReference type="EMBL" id="ODQ77371.1"/>
    </source>
</evidence>
<proteinExistence type="predicted"/>
<protein>
    <submittedName>
        <fullName evidence="2">Uncharacterized protein</fullName>
    </submittedName>
</protein>
<dbReference type="PANTHER" id="PTHR23244">
    <property type="entry name" value="KELCH REPEAT DOMAIN"/>
    <property type="match status" value="1"/>
</dbReference>
<feature type="region of interest" description="Disordered" evidence="1">
    <location>
        <begin position="46"/>
        <end position="77"/>
    </location>
</feature>
<reference evidence="3" key="1">
    <citation type="submission" date="2016-05" db="EMBL/GenBank/DDBJ databases">
        <title>Comparative genomics of biotechnologically important yeasts.</title>
        <authorList>
            <consortium name="DOE Joint Genome Institute"/>
            <person name="Riley R."/>
            <person name="Haridas S."/>
            <person name="Wolfe K.H."/>
            <person name="Lopes M.R."/>
            <person name="Hittinger C.T."/>
            <person name="Goker M."/>
            <person name="Salamov A."/>
            <person name="Wisecaver J."/>
            <person name="Long T.M."/>
            <person name="Aerts A.L."/>
            <person name="Barry K."/>
            <person name="Choi C."/>
            <person name="Clum A."/>
            <person name="Coughlan A.Y."/>
            <person name="Deshpande S."/>
            <person name="Douglass A.P."/>
            <person name="Hanson S.J."/>
            <person name="Klenk H.-P."/>
            <person name="Labutti K."/>
            <person name="Lapidus A."/>
            <person name="Lindquist E."/>
            <person name="Lipzen A."/>
            <person name="Meier-Kolthoff J.P."/>
            <person name="Ohm R.A."/>
            <person name="Otillar R.P."/>
            <person name="Pangilinan J."/>
            <person name="Peng Y."/>
            <person name="Rokas A."/>
            <person name="Rosa C.A."/>
            <person name="Scheuner C."/>
            <person name="Sibirny A.A."/>
            <person name="Slot J.C."/>
            <person name="Stielow J.B."/>
            <person name="Sun H."/>
            <person name="Kurtzman C.P."/>
            <person name="Blackwell M."/>
            <person name="Grigoriev I.V."/>
            <person name="Jeffries T.W."/>
        </authorList>
    </citation>
    <scope>NUCLEOTIDE SEQUENCE [LARGE SCALE GENOMIC DNA]</scope>
    <source>
        <strain evidence="3">NRRL Y-12698</strain>
    </source>
</reference>
<dbReference type="AlphaFoldDB" id="A0A1E3QI45"/>
<sequence>MTICQQPKRLIVYTSGSEDKTRRLSLVLPPQNRLAGLSALPSDYTTWRPQAGSKSCSKDEASGESSSRRTSIDDLPTSSAVNKSNTYFHNYMFTPTLYGSTEIPAVFGHVTDNINDEIYLFGGMVLAAPGLRPVPVCVRLVDEQYRALTEFPRPLNADALANPHLVPTSALYTITTVSKRVTRVVIDTDRASLRGNALRGGGDTLPALLFHNSAVVNERHIFYYGGFTMEVDQREEAEGIVEYRVLRVNTTRAWILDVVTHRVKEVRVAASSRGGWIGNTLMSSYVNETATSLVAFVHKARTTGRDGSSTVAGVTLNHDGEVLTFYSFGGYRLEAGKFVASNAVVAIELEVLYKGAKSFMRFGETVLCATIAVAPDATGRASQPEPRGFAGDALIDSTYMFSRADHEARYARGIIAGDTANVSRTLFEGKALLVHGGTQGTRFHGDMWAFDFLLTRWKRIDTYVHKYDFSGGNYAIRPHEREPAQLSSACHLMHLLGRYLVFSVGVFHLEPSGVRGTPRERYLATKATRTAPREFLELVMSLPEVGAESTGVDISQVAFKRSTLFDLTTQTYMATKYIRDVPSLYDLPRSMKNRYLYLGYVGSTSVYSKSRIFIIGGQAVPQFAFTRNSGEEEDENPYDQMNLLYMLAGILEIDMPVTTAVVQKALYF</sequence>
<dbReference type="Proteomes" id="UP000094336">
    <property type="component" value="Unassembled WGS sequence"/>
</dbReference>
<evidence type="ECO:0000256" key="1">
    <source>
        <dbReference type="SAM" id="MobiDB-lite"/>
    </source>
</evidence>
<feature type="compositionally biased region" description="Polar residues" evidence="1">
    <location>
        <begin position="46"/>
        <end position="55"/>
    </location>
</feature>
<feature type="compositionally biased region" description="Basic and acidic residues" evidence="1">
    <location>
        <begin position="56"/>
        <end position="72"/>
    </location>
</feature>
<dbReference type="STRING" id="984486.A0A1E3QI45"/>
<keyword evidence="3" id="KW-1185">Reference proteome</keyword>
<dbReference type="RefSeq" id="XP_018982699.1">
    <property type="nucleotide sequence ID" value="XM_019126712.1"/>
</dbReference>